<dbReference type="PANTHER" id="PTHR40619">
    <property type="entry name" value="FUNGAL STAND N-TERMINAL GOODBYE DOMAIN-CONTAINING PROTEIN"/>
    <property type="match status" value="1"/>
</dbReference>
<dbReference type="Proteomes" id="UP000256690">
    <property type="component" value="Unassembled WGS sequence"/>
</dbReference>
<evidence type="ECO:0000256" key="2">
    <source>
        <dbReference type="SAM" id="Coils"/>
    </source>
</evidence>
<sequence length="656" mass="74155">MLNRWRKLDRQDDIRKQKEVAADYTLKNGKDLHEALTVPAKFDLQRAEFAPLTVVSDLQEVLDVHNATAEVALRFNVKQCTFNDVLGELDAAVTVYKQKATGTSNVIRRIARAAGDYSVEISPWCDLVPADNGLNVLSAGLKMIFGIARRNADNREKILQAFQDIPTLIVTTAKKQSRFHFARHIRQSAITFYETVIRALAELIILLNGDINSKHQFWDRVSQLRKRLFGSSIRGKNIDTILATVSTQAGKFQECLELIRDDIRLDTYGAAVSNSASLQEIMAKIDQLQSEMEGLKERGQQNKDTGPDPALQRQLSTETVDLTWKYGGISRKDQLGLDVMNRVVVFLVSSPFEVLSNSQHSSPVQSPAQWLSETDLMQSLGVYFREHLEDLDTVLKEQHQFDDATQSHARQLLQTPRFSRWISSQSPDMLWVNGNFEDLGPGRLSALSVLCALLVLSLHQNSNAITLHHFCGLHETGTEGTVTGPNGLIRSLIFQLLFCSGHKFNLDFINTRQFANDIESHSLRMLCHTFRQLIEQLPPRQTVICIIDGITGFEYGPWLDDLWDVMLILNKLVTDDALRPNFKLLVTTPFADGIVDRTIGEHQRLVLQSDSLYDGGLEMSDRLVWDDIGQADRLEEYRRAVRMAEQDEDESDGFSE</sequence>
<dbReference type="RefSeq" id="XP_026608574.1">
    <property type="nucleotide sequence ID" value="XM_026742729.1"/>
</dbReference>
<proteinExistence type="predicted"/>
<keyword evidence="2" id="KW-0175">Coiled coil</keyword>
<dbReference type="Pfam" id="PF24883">
    <property type="entry name" value="NPHP3_N"/>
    <property type="match status" value="1"/>
</dbReference>
<feature type="coiled-coil region" evidence="2">
    <location>
        <begin position="278"/>
        <end position="305"/>
    </location>
</feature>
<dbReference type="PANTHER" id="PTHR40619:SF3">
    <property type="entry name" value="FUNGAL STAND N-TERMINAL GOODBYE DOMAIN-CONTAINING PROTEIN"/>
    <property type="match status" value="1"/>
</dbReference>
<keyword evidence="5" id="KW-1185">Reference proteome</keyword>
<organism evidence="4 5">
    <name type="scientific">Aspergillus mulundensis</name>
    <dbReference type="NCBI Taxonomy" id="1810919"/>
    <lineage>
        <taxon>Eukaryota</taxon>
        <taxon>Fungi</taxon>
        <taxon>Dikarya</taxon>
        <taxon>Ascomycota</taxon>
        <taxon>Pezizomycotina</taxon>
        <taxon>Eurotiomycetes</taxon>
        <taxon>Eurotiomycetidae</taxon>
        <taxon>Eurotiales</taxon>
        <taxon>Aspergillaceae</taxon>
        <taxon>Aspergillus</taxon>
        <taxon>Aspergillus subgen. Nidulantes</taxon>
    </lineage>
</organism>
<reference evidence="4 5" key="1">
    <citation type="journal article" date="2018" name="IMA Fungus">
        <title>IMA Genome-F 9: Draft genome sequence of Annulohypoxylon stygium, Aspergillus mulundensis, Berkeleyomyces basicola (syn. Thielaviopsis basicola), Ceratocystis smalleyi, two Cercospora beticola strains, Coleophoma cylindrospora, Fusarium fracticaudum, Phialophora cf. hyalina, and Morchella septimelata.</title>
        <authorList>
            <person name="Wingfield B.D."/>
            <person name="Bills G.F."/>
            <person name="Dong Y."/>
            <person name="Huang W."/>
            <person name="Nel W.J."/>
            <person name="Swalarsk-Parry B.S."/>
            <person name="Vaghefi N."/>
            <person name="Wilken P.M."/>
            <person name="An Z."/>
            <person name="de Beer Z.W."/>
            <person name="De Vos L."/>
            <person name="Chen L."/>
            <person name="Duong T.A."/>
            <person name="Gao Y."/>
            <person name="Hammerbacher A."/>
            <person name="Kikkert J.R."/>
            <person name="Li Y."/>
            <person name="Li H."/>
            <person name="Li K."/>
            <person name="Li Q."/>
            <person name="Liu X."/>
            <person name="Ma X."/>
            <person name="Naidoo K."/>
            <person name="Pethybridge S.J."/>
            <person name="Sun J."/>
            <person name="Steenkamp E.T."/>
            <person name="van der Nest M.A."/>
            <person name="van Wyk S."/>
            <person name="Wingfield M.J."/>
            <person name="Xiong C."/>
            <person name="Yue Q."/>
            <person name="Zhang X."/>
        </authorList>
    </citation>
    <scope>NUCLEOTIDE SEQUENCE [LARGE SCALE GENOMIC DNA]</scope>
    <source>
        <strain evidence="4 5">DSM 5745</strain>
    </source>
</reference>
<dbReference type="OrthoDB" id="5419927at2759"/>
<keyword evidence="1" id="KW-0677">Repeat</keyword>
<dbReference type="STRING" id="1810919.A0A3D8T4K2"/>
<feature type="domain" description="Nephrocystin 3-like N-terminal" evidence="3">
    <location>
        <begin position="411"/>
        <end position="587"/>
    </location>
</feature>
<dbReference type="EMBL" id="PVWQ01000001">
    <property type="protein sequence ID" value="RDW93391.1"/>
    <property type="molecule type" value="Genomic_DNA"/>
</dbReference>
<accession>A0A3D8T4K2</accession>
<evidence type="ECO:0000313" key="5">
    <source>
        <dbReference type="Proteomes" id="UP000256690"/>
    </source>
</evidence>
<evidence type="ECO:0000313" key="4">
    <source>
        <dbReference type="EMBL" id="RDW93391.1"/>
    </source>
</evidence>
<dbReference type="AlphaFoldDB" id="A0A3D8T4K2"/>
<protein>
    <recommendedName>
        <fullName evidence="3">Nephrocystin 3-like N-terminal domain-containing protein</fullName>
    </recommendedName>
</protein>
<comment type="caution">
    <text evidence="4">The sequence shown here is derived from an EMBL/GenBank/DDBJ whole genome shotgun (WGS) entry which is preliminary data.</text>
</comment>
<name>A0A3D8T4K2_9EURO</name>
<evidence type="ECO:0000256" key="1">
    <source>
        <dbReference type="ARBA" id="ARBA00022737"/>
    </source>
</evidence>
<dbReference type="GeneID" id="38111083"/>
<evidence type="ECO:0000259" key="3">
    <source>
        <dbReference type="Pfam" id="PF24883"/>
    </source>
</evidence>
<dbReference type="InterPro" id="IPR056884">
    <property type="entry name" value="NPHP3-like_N"/>
</dbReference>
<gene>
    <name evidence="4" type="ORF">DSM5745_00713</name>
</gene>